<dbReference type="Pfam" id="PF04479">
    <property type="entry name" value="RTA1"/>
    <property type="match status" value="1"/>
</dbReference>
<dbReference type="VEuPathDB" id="FungiDB:MYCTH_2306078"/>
<feature type="transmembrane region" description="Helical" evidence="5">
    <location>
        <begin position="48"/>
        <end position="65"/>
    </location>
</feature>
<protein>
    <recommendedName>
        <fullName evidence="8">RTA1 domain-containing protein</fullName>
    </recommendedName>
</protein>
<organism evidence="6 7">
    <name type="scientific">Thermothelomyces thermophilus (strain ATCC 42464 / BCRC 31852 / DSM 1799)</name>
    <name type="common">Sporotrichum thermophile</name>
    <dbReference type="NCBI Taxonomy" id="573729"/>
    <lineage>
        <taxon>Eukaryota</taxon>
        <taxon>Fungi</taxon>
        <taxon>Dikarya</taxon>
        <taxon>Ascomycota</taxon>
        <taxon>Pezizomycotina</taxon>
        <taxon>Sordariomycetes</taxon>
        <taxon>Sordariomycetidae</taxon>
        <taxon>Sordariales</taxon>
        <taxon>Chaetomiaceae</taxon>
        <taxon>Thermothelomyces</taxon>
    </lineage>
</organism>
<feature type="transmembrane region" description="Helical" evidence="5">
    <location>
        <begin position="85"/>
        <end position="105"/>
    </location>
</feature>
<evidence type="ECO:0008006" key="8">
    <source>
        <dbReference type="Google" id="ProtNLM"/>
    </source>
</evidence>
<dbReference type="OrthoDB" id="3358017at2759"/>
<proteinExistence type="predicted"/>
<keyword evidence="3 5" id="KW-1133">Transmembrane helix</keyword>
<dbReference type="OMA" id="QVFIYVC"/>
<keyword evidence="2 5" id="KW-0812">Transmembrane</keyword>
<evidence type="ECO:0000256" key="2">
    <source>
        <dbReference type="ARBA" id="ARBA00022692"/>
    </source>
</evidence>
<comment type="subcellular location">
    <subcellularLocation>
        <location evidence="1">Membrane</location>
        <topology evidence="1">Multi-pass membrane protein</topology>
    </subcellularLocation>
</comment>
<feature type="transmembrane region" description="Helical" evidence="5">
    <location>
        <begin position="20"/>
        <end position="41"/>
    </location>
</feature>
<gene>
    <name evidence="6" type="ORF">MYCTH_2306078</name>
</gene>
<evidence type="ECO:0000313" key="6">
    <source>
        <dbReference type="EMBL" id="AEO58616.1"/>
    </source>
</evidence>
<reference evidence="6 7" key="1">
    <citation type="journal article" date="2011" name="Nat. Biotechnol.">
        <title>Comparative genomic analysis of the thermophilic biomass-degrading fungi Myceliophthora thermophila and Thielavia terrestris.</title>
        <authorList>
            <person name="Berka R.M."/>
            <person name="Grigoriev I.V."/>
            <person name="Otillar R."/>
            <person name="Salamov A."/>
            <person name="Grimwood J."/>
            <person name="Reid I."/>
            <person name="Ishmael N."/>
            <person name="John T."/>
            <person name="Darmond C."/>
            <person name="Moisan M.-C."/>
            <person name="Henrissat B."/>
            <person name="Coutinho P.M."/>
            <person name="Lombard V."/>
            <person name="Natvig D.O."/>
            <person name="Lindquist E."/>
            <person name="Schmutz J."/>
            <person name="Lucas S."/>
            <person name="Harris P."/>
            <person name="Powlowski J."/>
            <person name="Bellemare A."/>
            <person name="Taylor D."/>
            <person name="Butler G."/>
            <person name="de Vries R.P."/>
            <person name="Allijn I.E."/>
            <person name="van den Brink J."/>
            <person name="Ushinsky S."/>
            <person name="Storms R."/>
            <person name="Powell A.J."/>
            <person name="Paulsen I.T."/>
            <person name="Elbourne L.D.H."/>
            <person name="Baker S.E."/>
            <person name="Magnuson J."/>
            <person name="LaBoissiere S."/>
            <person name="Clutterbuck A.J."/>
            <person name="Martinez D."/>
            <person name="Wogulis M."/>
            <person name="de Leon A.L."/>
            <person name="Rey M.W."/>
            <person name="Tsang A."/>
        </authorList>
    </citation>
    <scope>NUCLEOTIDE SEQUENCE [LARGE SCALE GENOMIC DNA]</scope>
    <source>
        <strain evidence="7">ATCC 42464 / BCRC 31852 / DSM 1799</strain>
    </source>
</reference>
<keyword evidence="4 5" id="KW-0472">Membrane</keyword>
<evidence type="ECO:0000313" key="7">
    <source>
        <dbReference type="Proteomes" id="UP000007322"/>
    </source>
</evidence>
<evidence type="ECO:0000256" key="3">
    <source>
        <dbReference type="ARBA" id="ARBA00022989"/>
    </source>
</evidence>
<dbReference type="KEGG" id="mtm:MYCTH_2306078"/>
<dbReference type="Proteomes" id="UP000007322">
    <property type="component" value="Chromosome 4"/>
</dbReference>
<dbReference type="HOGENOM" id="CLU_033465_0_1_1"/>
<evidence type="ECO:0000256" key="1">
    <source>
        <dbReference type="ARBA" id="ARBA00004141"/>
    </source>
</evidence>
<dbReference type="InParanoid" id="G2QGQ4"/>
<dbReference type="PANTHER" id="PTHR31465">
    <property type="entry name" value="PROTEIN RTA1-RELATED"/>
    <property type="match status" value="1"/>
</dbReference>
<feature type="transmembrane region" description="Helical" evidence="5">
    <location>
        <begin position="167"/>
        <end position="189"/>
    </location>
</feature>
<feature type="transmembrane region" description="Helical" evidence="5">
    <location>
        <begin position="201"/>
        <end position="221"/>
    </location>
</feature>
<dbReference type="GeneID" id="11510211"/>
<evidence type="ECO:0000256" key="5">
    <source>
        <dbReference type="SAM" id="Phobius"/>
    </source>
</evidence>
<keyword evidence="7" id="KW-1185">Reference proteome</keyword>
<dbReference type="GO" id="GO:0016020">
    <property type="term" value="C:membrane"/>
    <property type="evidence" value="ECO:0007669"/>
    <property type="project" value="UniProtKB-SubCell"/>
</dbReference>
<dbReference type="eggNOG" id="ENOG502RNSS">
    <property type="taxonomic scope" value="Eukaryota"/>
</dbReference>
<dbReference type="EMBL" id="CP003005">
    <property type="protein sequence ID" value="AEO58616.1"/>
    <property type="molecule type" value="Genomic_DNA"/>
</dbReference>
<accession>G2QGQ4</accession>
<dbReference type="InterPro" id="IPR007568">
    <property type="entry name" value="RTA1"/>
</dbReference>
<evidence type="ECO:0000256" key="4">
    <source>
        <dbReference type="ARBA" id="ARBA00023136"/>
    </source>
</evidence>
<feature type="transmembrane region" description="Helical" evidence="5">
    <location>
        <begin position="126"/>
        <end position="147"/>
    </location>
</feature>
<dbReference type="PANTHER" id="PTHR31465:SF34">
    <property type="entry name" value="DOMAIN PROTEIN, PUTATIVE (AFU_ORTHOLOGUE AFUA_3G00480)-RELATED"/>
    <property type="match status" value="1"/>
</dbReference>
<name>G2QGQ4_THET4</name>
<sequence>MAPSGEPVLWSLYVYAPNKVAPVFFAIAYGISAIFHIWQCFRHKAWKLMWLHSLCAVFFTIGYALREWGAYNYLYSPTDKTPLIIFIVSQVLIYVCPPLLELSNYHILGRVFYYVPYCAPLPANRVLATFGGLMAAVEALNAVGVSLGVNPSGNSQSLGKNMTIAAISIQVIIIAAFVALAALFQVRFARTHLRSRAVRTTLLVLYASMALIFARCVYRLVEHTGNTEVDFKDMEALRRLSPLLRHEAYFYVFEATLMLLNSGLWNTWHPGRLLPRENHVYLAEDGTEVTGEREEDSRPLLARTAHVLTFGILFRNKTKGGHHRMQELSEYPPSSRRFP</sequence>
<dbReference type="RefSeq" id="XP_003663861.1">
    <property type="nucleotide sequence ID" value="XM_003663813.1"/>
</dbReference>
<dbReference type="AlphaFoldDB" id="G2QGQ4"/>